<organism evidence="1 2">
    <name type="scientific">Kribbella koreensis</name>
    <dbReference type="NCBI Taxonomy" id="57909"/>
    <lineage>
        <taxon>Bacteria</taxon>
        <taxon>Bacillati</taxon>
        <taxon>Actinomycetota</taxon>
        <taxon>Actinomycetes</taxon>
        <taxon>Propionibacteriales</taxon>
        <taxon>Kribbellaceae</taxon>
        <taxon>Kribbella</taxon>
    </lineage>
</organism>
<protein>
    <recommendedName>
        <fullName evidence="3">Transcriptional regulator, AbiEi antitoxin, Type IV TA system</fullName>
    </recommendedName>
</protein>
<dbReference type="RefSeq" id="WP_343971404.1">
    <property type="nucleotide sequence ID" value="NZ_BAAAHK010000008.1"/>
</dbReference>
<gene>
    <name evidence="1" type="ORF">GCM10009554_38060</name>
</gene>
<reference evidence="1 2" key="1">
    <citation type="journal article" date="2019" name="Int. J. Syst. Evol. Microbiol.">
        <title>The Global Catalogue of Microorganisms (GCM) 10K type strain sequencing project: providing services to taxonomists for standard genome sequencing and annotation.</title>
        <authorList>
            <consortium name="The Broad Institute Genomics Platform"/>
            <consortium name="The Broad Institute Genome Sequencing Center for Infectious Disease"/>
            <person name="Wu L."/>
            <person name="Ma J."/>
        </authorList>
    </citation>
    <scope>NUCLEOTIDE SEQUENCE [LARGE SCALE GENOMIC DNA]</scope>
    <source>
        <strain evidence="1 2">JCM 10977</strain>
    </source>
</reference>
<sequence>MDWWWRQELADEGLDVLIHTQDRIIARSQLLAAGWSDADIRRRLRRRSWQTVHPGVYATHTGPIGYDERLLAALLYAGPDAAWSHHTAAEQHGLIKRDDRRPVHVTIPAERRVRSRPNLRIHRDEHWANRLATVIPPRRQAAQAVLDIVGVSATPDEAAATIAEACQSGQVSPADIVRALDTRGRLRHRSVLRPILADVASGSHSLLELRYLRDVERRHRLPTGVRQRQVDQEFTDVAYPRYGLVVELDGRFHLAPQRRWRDLDRDNRATLRAEATLRYGWFDITNRPCDAAVQVLDVLRRRAPGLPADPCSRQCPVRD</sequence>
<evidence type="ECO:0000313" key="1">
    <source>
        <dbReference type="EMBL" id="GAA0944135.1"/>
    </source>
</evidence>
<accession>A0ABN1QKS5</accession>
<evidence type="ECO:0008006" key="3">
    <source>
        <dbReference type="Google" id="ProtNLM"/>
    </source>
</evidence>
<dbReference type="EMBL" id="BAAAHK010000008">
    <property type="protein sequence ID" value="GAA0944135.1"/>
    <property type="molecule type" value="Genomic_DNA"/>
</dbReference>
<name>A0ABN1QKS5_9ACTN</name>
<evidence type="ECO:0000313" key="2">
    <source>
        <dbReference type="Proteomes" id="UP001500542"/>
    </source>
</evidence>
<proteinExistence type="predicted"/>
<dbReference type="Proteomes" id="UP001500542">
    <property type="component" value="Unassembled WGS sequence"/>
</dbReference>
<keyword evidence="2" id="KW-1185">Reference proteome</keyword>
<comment type="caution">
    <text evidence="1">The sequence shown here is derived from an EMBL/GenBank/DDBJ whole genome shotgun (WGS) entry which is preliminary data.</text>
</comment>